<dbReference type="InterPro" id="IPR011067">
    <property type="entry name" value="Plasmid_toxin/cell-grow_inhib"/>
</dbReference>
<feature type="non-terminal residue" evidence="1">
    <location>
        <position position="58"/>
    </location>
</feature>
<sequence length="58" mass="6753">MEISIGDIWFALIDYTDKSKGKLRPVVIIEKLDFDDYMYIPLTSNLSRLKESEIILDS</sequence>
<accession>A0A6V8PPG4</accession>
<dbReference type="AlphaFoldDB" id="A0A6V8PPG4"/>
<reference evidence="1 2" key="1">
    <citation type="journal article" date="2020" name="Front. Microbiol.">
        <title>Single-cell genomics of novel Actinobacteria with the Wood-Ljungdahl pathway discovered in a serpentinizing system.</title>
        <authorList>
            <person name="Merino N."/>
            <person name="Kawai M."/>
            <person name="Boyd E.S."/>
            <person name="Colman D.R."/>
            <person name="McGlynn S.E."/>
            <person name="Nealson K.H."/>
            <person name="Kurokawa K."/>
            <person name="Hongoh Y."/>
        </authorList>
    </citation>
    <scope>NUCLEOTIDE SEQUENCE [LARGE SCALE GENOMIC DNA]</scope>
    <source>
        <strain evidence="1 2">S42</strain>
    </source>
</reference>
<dbReference type="Gene3D" id="2.30.30.110">
    <property type="match status" value="1"/>
</dbReference>
<protein>
    <recommendedName>
        <fullName evidence="3">mRNA interferase MazF</fullName>
    </recommendedName>
</protein>
<evidence type="ECO:0008006" key="3">
    <source>
        <dbReference type="Google" id="ProtNLM"/>
    </source>
</evidence>
<dbReference type="SUPFAM" id="SSF50118">
    <property type="entry name" value="Cell growth inhibitor/plasmid maintenance toxic component"/>
    <property type="match status" value="1"/>
</dbReference>
<proteinExistence type="predicted"/>
<evidence type="ECO:0000313" key="2">
    <source>
        <dbReference type="Proteomes" id="UP000568877"/>
    </source>
</evidence>
<dbReference type="EMBL" id="BLSA01000991">
    <property type="protein sequence ID" value="GFP34158.1"/>
    <property type="molecule type" value="Genomic_DNA"/>
</dbReference>
<comment type="caution">
    <text evidence="1">The sequence shown here is derived from an EMBL/GenBank/DDBJ whole genome shotgun (WGS) entry which is preliminary data.</text>
</comment>
<gene>
    <name evidence="1" type="ORF">HKBW3S42_02498</name>
</gene>
<name>A0A6V8PPG4_9ACTN</name>
<organism evidence="1 2">
    <name type="scientific">Candidatus Hakubella thermalkaliphila</name>
    <dbReference type="NCBI Taxonomy" id="2754717"/>
    <lineage>
        <taxon>Bacteria</taxon>
        <taxon>Bacillati</taxon>
        <taxon>Actinomycetota</taxon>
        <taxon>Actinomycetota incertae sedis</taxon>
        <taxon>Candidatus Hakubellales</taxon>
        <taxon>Candidatus Hakubellaceae</taxon>
        <taxon>Candidatus Hakubella</taxon>
    </lineage>
</organism>
<evidence type="ECO:0000313" key="1">
    <source>
        <dbReference type="EMBL" id="GFP34158.1"/>
    </source>
</evidence>
<dbReference type="Proteomes" id="UP000568877">
    <property type="component" value="Unassembled WGS sequence"/>
</dbReference>